<keyword evidence="1" id="KW-0472">Membrane</keyword>
<keyword evidence="1" id="KW-1133">Transmembrane helix</keyword>
<dbReference type="InterPro" id="IPR003744">
    <property type="entry name" value="YhhQ"/>
</dbReference>
<feature type="transmembrane region" description="Helical" evidence="1">
    <location>
        <begin position="112"/>
        <end position="131"/>
    </location>
</feature>
<evidence type="ECO:0000313" key="2">
    <source>
        <dbReference type="EMBL" id="DAF98244.1"/>
    </source>
</evidence>
<keyword evidence="1" id="KW-0812">Transmembrane</keyword>
<feature type="transmembrane region" description="Helical" evidence="1">
    <location>
        <begin position="182"/>
        <end position="208"/>
    </location>
</feature>
<reference evidence="2" key="1">
    <citation type="journal article" date="2021" name="Proc. Natl. Acad. Sci. U.S.A.">
        <title>A Catalog of Tens of Thousands of Viruses from Human Metagenomes Reveals Hidden Associations with Chronic Diseases.</title>
        <authorList>
            <person name="Tisza M.J."/>
            <person name="Buck C.B."/>
        </authorList>
    </citation>
    <scope>NUCLEOTIDE SEQUENCE</scope>
    <source>
        <strain evidence="2">CtaDn21</strain>
    </source>
</reference>
<dbReference type="NCBIfam" id="TIGR00697">
    <property type="entry name" value="queuosine precursor transporter"/>
    <property type="match status" value="1"/>
</dbReference>
<feature type="transmembrane region" description="Helical" evidence="1">
    <location>
        <begin position="37"/>
        <end position="57"/>
    </location>
</feature>
<feature type="transmembrane region" description="Helical" evidence="1">
    <location>
        <begin position="69"/>
        <end position="92"/>
    </location>
</feature>
<dbReference type="PANTHER" id="PTHR34300">
    <property type="entry name" value="QUEUOSINE PRECURSOR TRANSPORTER-RELATED"/>
    <property type="match status" value="1"/>
</dbReference>
<feature type="transmembrane region" description="Helical" evidence="1">
    <location>
        <begin position="152"/>
        <end position="176"/>
    </location>
</feature>
<evidence type="ECO:0000256" key="1">
    <source>
        <dbReference type="SAM" id="Phobius"/>
    </source>
</evidence>
<feature type="transmembrane region" description="Helical" evidence="1">
    <location>
        <begin position="12"/>
        <end position="31"/>
    </location>
</feature>
<name>A0A8S5UUY1_9CAUD</name>
<dbReference type="PANTHER" id="PTHR34300:SF2">
    <property type="entry name" value="QUEUOSINE PRECURSOR TRANSPORTER-RELATED"/>
    <property type="match status" value="1"/>
</dbReference>
<proteinExistence type="inferred from homology"/>
<dbReference type="HAMAP" id="MF_02088">
    <property type="entry name" value="Q_prec_transport"/>
    <property type="match status" value="1"/>
</dbReference>
<organism evidence="2">
    <name type="scientific">Siphoviridae sp. ctaDn21</name>
    <dbReference type="NCBI Taxonomy" id="2825563"/>
    <lineage>
        <taxon>Viruses</taxon>
        <taxon>Duplodnaviria</taxon>
        <taxon>Heunggongvirae</taxon>
        <taxon>Uroviricota</taxon>
        <taxon>Caudoviricetes</taxon>
    </lineage>
</organism>
<protein>
    <submittedName>
        <fullName evidence="2">Putative vitamin uptake transporter</fullName>
    </submittedName>
</protein>
<dbReference type="EMBL" id="BK016144">
    <property type="protein sequence ID" value="DAF98244.1"/>
    <property type="molecule type" value="Genomic_DNA"/>
</dbReference>
<dbReference type="Pfam" id="PF02592">
    <property type="entry name" value="Vut_1"/>
    <property type="match status" value="1"/>
</dbReference>
<accession>A0A8S5UUY1</accession>
<sequence length="223" mass="25098">MQAFKHKKLVSELQLVLTLLFVVALVVSNIITSKQVLLPFNITMTGAVFIFPITYILSDLVSEVYGYRWSRLTCYFGFAANLFAALVFSAVIQSPAPEYWQNQEAFQTVLGSTPRVLVASLLAFVIGDFVNDRIFAKMKRKYPDSIKGFGSRAIFSSLMGELVDSLVFLPLAFWGLMPVQTLVIMTLSQVVIKTGYELVILPFTTLAVKLVSKYENRKVEHEY</sequence>